<keyword evidence="2" id="KW-1003">Cell membrane</keyword>
<proteinExistence type="predicted"/>
<sequence length="264" mass="28761">MSNPYQPQDPNNPYGQQPQQPQQPYGQQPQQPYGQQPQQPYGQQPYGQQPQQPYGQQPYGQQPYGQQPFVQGGYAVPSAAGMYASWGIRFGAYFLDVLILLIPSVIINLITGIGVTANFNLTGSTSSASSLGMYIIGSLLNLIINIGYFAYFHGTTGQTIGKKIVKIRVIRRTNQPMDFVVAVKRLAITIASTVINLVIGMISFNSIDDIAAGNLSAATASFGFLGIISFVIGIATLLDYLWPLWDGQKQALHDKIADTLVVRA</sequence>
<dbReference type="Proteomes" id="UP000000787">
    <property type="component" value="Chromosome"/>
</dbReference>
<dbReference type="AlphaFoldDB" id="A9B198"/>
<evidence type="ECO:0000256" key="6">
    <source>
        <dbReference type="SAM" id="MobiDB-lite"/>
    </source>
</evidence>
<feature type="transmembrane region" description="Helical" evidence="7">
    <location>
        <begin position="219"/>
        <end position="242"/>
    </location>
</feature>
<evidence type="ECO:0000256" key="2">
    <source>
        <dbReference type="ARBA" id="ARBA00022475"/>
    </source>
</evidence>
<evidence type="ECO:0000259" key="8">
    <source>
        <dbReference type="Pfam" id="PF06271"/>
    </source>
</evidence>
<protein>
    <submittedName>
        <fullName evidence="9">RDD domain containing protein</fullName>
    </submittedName>
</protein>
<keyword evidence="5 7" id="KW-0472">Membrane</keyword>
<feature type="region of interest" description="Disordered" evidence="6">
    <location>
        <begin position="1"/>
        <end position="62"/>
    </location>
</feature>
<feature type="transmembrane region" description="Helical" evidence="7">
    <location>
        <begin position="90"/>
        <end position="111"/>
    </location>
</feature>
<dbReference type="eggNOG" id="COG1714">
    <property type="taxonomic scope" value="Bacteria"/>
</dbReference>
<dbReference type="BioCyc" id="HAUR316274:GHYA-4711-MONOMER"/>
<dbReference type="PANTHER" id="PTHR36115">
    <property type="entry name" value="PROLINE-RICH ANTIGEN HOMOLOG-RELATED"/>
    <property type="match status" value="1"/>
</dbReference>
<evidence type="ECO:0000256" key="5">
    <source>
        <dbReference type="ARBA" id="ARBA00023136"/>
    </source>
</evidence>
<dbReference type="Pfam" id="PF06271">
    <property type="entry name" value="RDD"/>
    <property type="match status" value="1"/>
</dbReference>
<dbReference type="EMBL" id="CP000875">
    <property type="protein sequence ID" value="ABX07285.1"/>
    <property type="molecule type" value="Genomic_DNA"/>
</dbReference>
<keyword evidence="10" id="KW-1185">Reference proteome</keyword>
<feature type="transmembrane region" description="Helical" evidence="7">
    <location>
        <begin position="131"/>
        <end position="152"/>
    </location>
</feature>
<keyword evidence="3 7" id="KW-0812">Transmembrane</keyword>
<gene>
    <name evidence="9" type="ordered locus">Haur_4654</name>
</gene>
<evidence type="ECO:0000313" key="9">
    <source>
        <dbReference type="EMBL" id="ABX07285.1"/>
    </source>
</evidence>
<evidence type="ECO:0000256" key="1">
    <source>
        <dbReference type="ARBA" id="ARBA00004651"/>
    </source>
</evidence>
<keyword evidence="4 7" id="KW-1133">Transmembrane helix</keyword>
<dbReference type="InterPro" id="IPR051791">
    <property type="entry name" value="Pra-immunoreactive"/>
</dbReference>
<reference evidence="9 10" key="1">
    <citation type="journal article" date="2011" name="Stand. Genomic Sci.">
        <title>Complete genome sequence of the filamentous gliding predatory bacterium Herpetosiphon aurantiacus type strain (114-95(T)).</title>
        <authorList>
            <person name="Kiss H."/>
            <person name="Nett M."/>
            <person name="Domin N."/>
            <person name="Martin K."/>
            <person name="Maresca J.A."/>
            <person name="Copeland A."/>
            <person name="Lapidus A."/>
            <person name="Lucas S."/>
            <person name="Berry K.W."/>
            <person name="Glavina Del Rio T."/>
            <person name="Dalin E."/>
            <person name="Tice H."/>
            <person name="Pitluck S."/>
            <person name="Richardson P."/>
            <person name="Bruce D."/>
            <person name="Goodwin L."/>
            <person name="Han C."/>
            <person name="Detter J.C."/>
            <person name="Schmutz J."/>
            <person name="Brettin T."/>
            <person name="Land M."/>
            <person name="Hauser L."/>
            <person name="Kyrpides N.C."/>
            <person name="Ivanova N."/>
            <person name="Goker M."/>
            <person name="Woyke T."/>
            <person name="Klenk H.P."/>
            <person name="Bryant D.A."/>
        </authorList>
    </citation>
    <scope>NUCLEOTIDE SEQUENCE [LARGE SCALE GENOMIC DNA]</scope>
    <source>
        <strain evidence="10">ATCC 23779 / DSM 785 / 114-95</strain>
    </source>
</reference>
<evidence type="ECO:0000256" key="7">
    <source>
        <dbReference type="SAM" id="Phobius"/>
    </source>
</evidence>
<dbReference type="GO" id="GO:0005886">
    <property type="term" value="C:plasma membrane"/>
    <property type="evidence" value="ECO:0007669"/>
    <property type="project" value="UniProtKB-SubCell"/>
</dbReference>
<dbReference type="InParanoid" id="A9B198"/>
<name>A9B198_HERA2</name>
<comment type="subcellular location">
    <subcellularLocation>
        <location evidence="1">Cell membrane</location>
        <topology evidence="1">Multi-pass membrane protein</topology>
    </subcellularLocation>
</comment>
<accession>A9B198</accession>
<feature type="domain" description="RDD" evidence="8">
    <location>
        <begin position="83"/>
        <end position="257"/>
    </location>
</feature>
<dbReference type="STRING" id="316274.Haur_4654"/>
<evidence type="ECO:0000256" key="3">
    <source>
        <dbReference type="ARBA" id="ARBA00022692"/>
    </source>
</evidence>
<evidence type="ECO:0000313" key="10">
    <source>
        <dbReference type="Proteomes" id="UP000000787"/>
    </source>
</evidence>
<organism evidence="9 10">
    <name type="scientific">Herpetosiphon aurantiacus (strain ATCC 23779 / DSM 785 / 114-95)</name>
    <dbReference type="NCBI Taxonomy" id="316274"/>
    <lineage>
        <taxon>Bacteria</taxon>
        <taxon>Bacillati</taxon>
        <taxon>Chloroflexota</taxon>
        <taxon>Chloroflexia</taxon>
        <taxon>Herpetosiphonales</taxon>
        <taxon>Herpetosiphonaceae</taxon>
        <taxon>Herpetosiphon</taxon>
    </lineage>
</organism>
<dbReference type="KEGG" id="hau:Haur_4654"/>
<evidence type="ECO:0000256" key="4">
    <source>
        <dbReference type="ARBA" id="ARBA00022989"/>
    </source>
</evidence>
<feature type="transmembrane region" description="Helical" evidence="7">
    <location>
        <begin position="186"/>
        <end position="207"/>
    </location>
</feature>
<dbReference type="PANTHER" id="PTHR36115:SF6">
    <property type="entry name" value="PROLINE-RICH ANTIGEN HOMOLOG"/>
    <property type="match status" value="1"/>
</dbReference>
<dbReference type="HOGENOM" id="CLU_1018906_0_0_0"/>
<dbReference type="InterPro" id="IPR010432">
    <property type="entry name" value="RDD"/>
</dbReference>